<keyword evidence="2" id="KW-1185">Reference proteome</keyword>
<accession>A0ACB8BE03</accession>
<protein>
    <submittedName>
        <fullName evidence="1">Uncharacterized protein</fullName>
    </submittedName>
</protein>
<proteinExistence type="predicted"/>
<evidence type="ECO:0000313" key="1">
    <source>
        <dbReference type="EMBL" id="KAH7923980.1"/>
    </source>
</evidence>
<gene>
    <name evidence="1" type="ORF">BV22DRAFT_1035737</name>
</gene>
<evidence type="ECO:0000313" key="2">
    <source>
        <dbReference type="Proteomes" id="UP000790709"/>
    </source>
</evidence>
<reference evidence="1" key="1">
    <citation type="journal article" date="2021" name="New Phytol.">
        <title>Evolutionary innovations through gain and loss of genes in the ectomycorrhizal Boletales.</title>
        <authorList>
            <person name="Wu G."/>
            <person name="Miyauchi S."/>
            <person name="Morin E."/>
            <person name="Kuo A."/>
            <person name="Drula E."/>
            <person name="Varga T."/>
            <person name="Kohler A."/>
            <person name="Feng B."/>
            <person name="Cao Y."/>
            <person name="Lipzen A."/>
            <person name="Daum C."/>
            <person name="Hundley H."/>
            <person name="Pangilinan J."/>
            <person name="Johnson J."/>
            <person name="Barry K."/>
            <person name="LaButti K."/>
            <person name="Ng V."/>
            <person name="Ahrendt S."/>
            <person name="Min B."/>
            <person name="Choi I.G."/>
            <person name="Park H."/>
            <person name="Plett J.M."/>
            <person name="Magnuson J."/>
            <person name="Spatafora J.W."/>
            <person name="Nagy L.G."/>
            <person name="Henrissat B."/>
            <person name="Grigoriev I.V."/>
            <person name="Yang Z.L."/>
            <person name="Xu J."/>
            <person name="Martin F.M."/>
        </authorList>
    </citation>
    <scope>NUCLEOTIDE SEQUENCE</scope>
    <source>
        <strain evidence="1">KUC20120723A-06</strain>
    </source>
</reference>
<name>A0ACB8BE03_9AGAM</name>
<sequence>MHPSANPVYALEHTRTQIDAEIIAHFDAIHTLRVRRNSLAPISSLPPELLAAIFVECVNSYHSQPTSFHMWIRVAHVCRHWRDVALACPALWNHLVFGDPAVTEIMITRSKLVPLVIRSDFVTSLNYDGVQVALRHTARAKDLHLVATEDSLRRLLNDIKEPAPLLESLSLKIPRSHTFFTLEAYKIPEAFLGGMTPRLRKLVLYKCELAWDSPILGNLIHLDISGTVSSGSPTLAQVLAALARMQALESLSLADIIPLLPMPPVSYHKPVALSRLRHISLKGEADRCAQLLAHLTYPRAVILKLACTTSVIHGPDFSSIFPFVSAFEPSSIPSELRLHSASLTNLCIQLCKAVRNRVSMPTDSFGESPSERFEDSDVHFELNLSWAYMSIDQAQRLAVTVCGQLPTAGVRSMHLYGIEEAPDWFWEQMSRQMPALNSMFLRDVRVGGLIHLLRQREDEQPKMSGEMEWTTVPLPGLREITLEQTLFRYTRSADAPERMDAEDLVVCLKSRSSLGSPLRKLTIQRCVNIFQEQADMLKEAVEDFIWDGHEEEESDGSEEPFGESPDSDTDELSDTNSVMSL</sequence>
<organism evidence="1 2">
    <name type="scientific">Leucogyrophana mollusca</name>
    <dbReference type="NCBI Taxonomy" id="85980"/>
    <lineage>
        <taxon>Eukaryota</taxon>
        <taxon>Fungi</taxon>
        <taxon>Dikarya</taxon>
        <taxon>Basidiomycota</taxon>
        <taxon>Agaricomycotina</taxon>
        <taxon>Agaricomycetes</taxon>
        <taxon>Agaricomycetidae</taxon>
        <taxon>Boletales</taxon>
        <taxon>Boletales incertae sedis</taxon>
        <taxon>Leucogyrophana</taxon>
    </lineage>
</organism>
<comment type="caution">
    <text evidence="1">The sequence shown here is derived from an EMBL/GenBank/DDBJ whole genome shotgun (WGS) entry which is preliminary data.</text>
</comment>
<dbReference type="EMBL" id="MU266437">
    <property type="protein sequence ID" value="KAH7923980.1"/>
    <property type="molecule type" value="Genomic_DNA"/>
</dbReference>
<dbReference type="Proteomes" id="UP000790709">
    <property type="component" value="Unassembled WGS sequence"/>
</dbReference>